<accession>A0ABQ1NAB1</accession>
<sequence length="79" mass="8231">MTVAIGVELATLTAIVFVNIPPDELDAVRVYVVLCDGTTTAEDAAVADTPLSVTLWAFGALHESVTACPWLTAVLSAEN</sequence>
<reference evidence="2" key="1">
    <citation type="journal article" date="2019" name="Int. J. Syst. Evol. Microbiol.">
        <title>The Global Catalogue of Microorganisms (GCM) 10K type strain sequencing project: providing services to taxonomists for standard genome sequencing and annotation.</title>
        <authorList>
            <consortium name="The Broad Institute Genomics Platform"/>
            <consortium name="The Broad Institute Genome Sequencing Center for Infectious Disease"/>
            <person name="Wu L."/>
            <person name="Ma J."/>
        </authorList>
    </citation>
    <scope>NUCLEOTIDE SEQUENCE [LARGE SCALE GENOMIC DNA]</scope>
    <source>
        <strain evidence="2">CGMCC 1.15103</strain>
    </source>
</reference>
<evidence type="ECO:0000313" key="2">
    <source>
        <dbReference type="Proteomes" id="UP000602004"/>
    </source>
</evidence>
<protein>
    <recommendedName>
        <fullName evidence="3">Secreted protein</fullName>
    </recommendedName>
</protein>
<evidence type="ECO:0000313" key="1">
    <source>
        <dbReference type="EMBL" id="GGC64691.1"/>
    </source>
</evidence>
<keyword evidence="2" id="KW-1185">Reference proteome</keyword>
<gene>
    <name evidence="1" type="ORF">GCM10011400_60830</name>
</gene>
<name>A0ABQ1NAB1_9BURK</name>
<dbReference type="Proteomes" id="UP000602004">
    <property type="component" value="Unassembled WGS sequence"/>
</dbReference>
<organism evidence="1 2">
    <name type="scientific">Paraburkholderia caffeinilytica</name>
    <dbReference type="NCBI Taxonomy" id="1761016"/>
    <lineage>
        <taxon>Bacteria</taxon>
        <taxon>Pseudomonadati</taxon>
        <taxon>Pseudomonadota</taxon>
        <taxon>Betaproteobacteria</taxon>
        <taxon>Burkholderiales</taxon>
        <taxon>Burkholderiaceae</taxon>
        <taxon>Paraburkholderia</taxon>
    </lineage>
</organism>
<comment type="caution">
    <text evidence="1">The sequence shown here is derived from an EMBL/GenBank/DDBJ whole genome shotgun (WGS) entry which is preliminary data.</text>
</comment>
<proteinExistence type="predicted"/>
<dbReference type="EMBL" id="BMHL01000015">
    <property type="protein sequence ID" value="GGC64691.1"/>
    <property type="molecule type" value="Genomic_DNA"/>
</dbReference>
<evidence type="ECO:0008006" key="3">
    <source>
        <dbReference type="Google" id="ProtNLM"/>
    </source>
</evidence>